<dbReference type="EC" id="2.7.1.39" evidence="3 13"/>
<evidence type="ECO:0000256" key="7">
    <source>
        <dbReference type="ARBA" id="ARBA00022697"/>
    </source>
</evidence>
<dbReference type="InterPro" id="IPR006204">
    <property type="entry name" value="GHMP_kinase_N_dom"/>
</dbReference>
<dbReference type="SUPFAM" id="SSF54211">
    <property type="entry name" value="Ribosomal protein S5 domain 2-like"/>
    <property type="match status" value="1"/>
</dbReference>
<evidence type="ECO:0000259" key="14">
    <source>
        <dbReference type="Pfam" id="PF00288"/>
    </source>
</evidence>
<keyword evidence="6 13" id="KW-0808">Transferase</keyword>
<keyword evidence="16" id="KW-1185">Reference proteome</keyword>
<dbReference type="GO" id="GO:0005524">
    <property type="term" value="F:ATP binding"/>
    <property type="evidence" value="ECO:0007669"/>
    <property type="project" value="UniProtKB-UniRule"/>
</dbReference>
<dbReference type="Proteomes" id="UP000621454">
    <property type="component" value="Unassembled WGS sequence"/>
</dbReference>
<dbReference type="PIRSF" id="PIRSF000676">
    <property type="entry name" value="Homoser_kin"/>
    <property type="match status" value="1"/>
</dbReference>
<comment type="similarity">
    <text evidence="2 13">Belongs to the GHMP kinase family. Homoserine kinase subfamily.</text>
</comment>
<evidence type="ECO:0000256" key="3">
    <source>
        <dbReference type="ARBA" id="ARBA00012078"/>
    </source>
</evidence>
<dbReference type="NCBIfam" id="TIGR00191">
    <property type="entry name" value="thrB"/>
    <property type="match status" value="1"/>
</dbReference>
<evidence type="ECO:0000256" key="1">
    <source>
        <dbReference type="ARBA" id="ARBA00005015"/>
    </source>
</evidence>
<reference evidence="15" key="2">
    <citation type="submission" date="2020-09" db="EMBL/GenBank/DDBJ databases">
        <authorList>
            <person name="Sun Q."/>
            <person name="Zhou Y."/>
        </authorList>
    </citation>
    <scope>NUCLEOTIDE SEQUENCE</scope>
    <source>
        <strain evidence="15">CGMCC 1.12827</strain>
    </source>
</reference>
<dbReference type="InterPro" id="IPR006203">
    <property type="entry name" value="GHMP_knse_ATP-bd_CS"/>
</dbReference>
<protein>
    <recommendedName>
        <fullName evidence="4 13">Homoserine kinase</fullName>
        <shortName evidence="13">HK</shortName>
        <shortName evidence="13">HSK</shortName>
        <ecNumber evidence="3 13">2.7.1.39</ecNumber>
    </recommendedName>
</protein>
<evidence type="ECO:0000256" key="13">
    <source>
        <dbReference type="HAMAP-Rule" id="MF_00384"/>
    </source>
</evidence>
<proteinExistence type="inferred from homology"/>
<organism evidence="15 16">
    <name type="scientific">Gordonia jinhuaensis</name>
    <dbReference type="NCBI Taxonomy" id="1517702"/>
    <lineage>
        <taxon>Bacteria</taxon>
        <taxon>Bacillati</taxon>
        <taxon>Actinomycetota</taxon>
        <taxon>Actinomycetes</taxon>
        <taxon>Mycobacteriales</taxon>
        <taxon>Gordoniaceae</taxon>
        <taxon>Gordonia</taxon>
    </lineage>
</organism>
<accession>A0A916WNZ5</accession>
<keyword evidence="10 13" id="KW-0067">ATP-binding</keyword>
<dbReference type="Gene3D" id="3.30.70.890">
    <property type="entry name" value="GHMP kinase, C-terminal domain"/>
    <property type="match status" value="1"/>
</dbReference>
<keyword evidence="13" id="KW-0963">Cytoplasm</keyword>
<dbReference type="InterPro" id="IPR036554">
    <property type="entry name" value="GHMP_kinase_C_sf"/>
</dbReference>
<evidence type="ECO:0000256" key="9">
    <source>
        <dbReference type="ARBA" id="ARBA00022777"/>
    </source>
</evidence>
<dbReference type="Gene3D" id="3.30.230.10">
    <property type="match status" value="1"/>
</dbReference>
<feature type="domain" description="GHMP kinase N-terminal" evidence="14">
    <location>
        <begin position="67"/>
        <end position="153"/>
    </location>
</feature>
<dbReference type="GO" id="GO:0005737">
    <property type="term" value="C:cytoplasm"/>
    <property type="evidence" value="ECO:0007669"/>
    <property type="project" value="UniProtKB-SubCell"/>
</dbReference>
<dbReference type="InterPro" id="IPR020568">
    <property type="entry name" value="Ribosomal_Su5_D2-typ_SF"/>
</dbReference>
<comment type="function">
    <text evidence="12 13">Catalyzes the ATP-dependent phosphorylation of L-homoserine to L-homoserine phosphate.</text>
</comment>
<dbReference type="PANTHER" id="PTHR20861:SF1">
    <property type="entry name" value="HOMOSERINE KINASE"/>
    <property type="match status" value="1"/>
</dbReference>
<dbReference type="Pfam" id="PF00288">
    <property type="entry name" value="GHMP_kinases_N"/>
    <property type="match status" value="1"/>
</dbReference>
<keyword evidence="8 13" id="KW-0547">Nucleotide-binding</keyword>
<comment type="caution">
    <text evidence="15">The sequence shown here is derived from an EMBL/GenBank/DDBJ whole genome shotgun (WGS) entry which is preliminary data.</text>
</comment>
<dbReference type="AlphaFoldDB" id="A0A916WNZ5"/>
<dbReference type="PANTHER" id="PTHR20861">
    <property type="entry name" value="HOMOSERINE/4-DIPHOSPHOCYTIDYL-2-C-METHYL-D-ERYTHRITOL KINASE"/>
    <property type="match status" value="1"/>
</dbReference>
<dbReference type="InterPro" id="IPR000870">
    <property type="entry name" value="Homoserine_kinase"/>
</dbReference>
<evidence type="ECO:0000256" key="8">
    <source>
        <dbReference type="ARBA" id="ARBA00022741"/>
    </source>
</evidence>
<dbReference type="GO" id="GO:0004413">
    <property type="term" value="F:homoserine kinase activity"/>
    <property type="evidence" value="ECO:0007669"/>
    <property type="project" value="UniProtKB-UniRule"/>
</dbReference>
<evidence type="ECO:0000256" key="4">
    <source>
        <dbReference type="ARBA" id="ARBA00017858"/>
    </source>
</evidence>
<dbReference type="PRINTS" id="PR00958">
    <property type="entry name" value="HOMSERKINASE"/>
</dbReference>
<dbReference type="GO" id="GO:0009088">
    <property type="term" value="P:threonine biosynthetic process"/>
    <property type="evidence" value="ECO:0007669"/>
    <property type="project" value="UniProtKB-UniRule"/>
</dbReference>
<name>A0A916WNZ5_9ACTN</name>
<evidence type="ECO:0000256" key="10">
    <source>
        <dbReference type="ARBA" id="ARBA00022840"/>
    </source>
</evidence>
<dbReference type="InterPro" id="IPR014721">
    <property type="entry name" value="Ribsml_uS5_D2-typ_fold_subgr"/>
</dbReference>
<keyword evidence="5 13" id="KW-0028">Amino-acid biosynthesis</keyword>
<evidence type="ECO:0000313" key="15">
    <source>
        <dbReference type="EMBL" id="GGB16133.1"/>
    </source>
</evidence>
<dbReference type="PROSITE" id="PS00627">
    <property type="entry name" value="GHMP_KINASES_ATP"/>
    <property type="match status" value="1"/>
</dbReference>
<keyword evidence="7 13" id="KW-0791">Threonine biosynthesis</keyword>
<keyword evidence="9 13" id="KW-0418">Kinase</keyword>
<evidence type="ECO:0000256" key="2">
    <source>
        <dbReference type="ARBA" id="ARBA00007370"/>
    </source>
</evidence>
<comment type="catalytic activity">
    <reaction evidence="11 13">
        <text>L-homoserine + ATP = O-phospho-L-homoserine + ADP + H(+)</text>
        <dbReference type="Rhea" id="RHEA:13985"/>
        <dbReference type="ChEBI" id="CHEBI:15378"/>
        <dbReference type="ChEBI" id="CHEBI:30616"/>
        <dbReference type="ChEBI" id="CHEBI:57476"/>
        <dbReference type="ChEBI" id="CHEBI:57590"/>
        <dbReference type="ChEBI" id="CHEBI:456216"/>
        <dbReference type="EC" id="2.7.1.39"/>
    </reaction>
</comment>
<comment type="pathway">
    <text evidence="1 13">Amino-acid biosynthesis; L-threonine biosynthesis; L-threonine from L-aspartate: step 4/5.</text>
</comment>
<sequence length="323" mass="32267">MGAVLPVGTSTSVRVPGSSANLGPGFDCLGIALGVSDDVDVTVVDEGLTVEVTGEGAGGVPLDEAHLVVRALRRGLDVAGVSAPGLHVRCVNRIPHSRGLGSSAAAAVGGLAAASGLVSAAGVAPRFGHDELIQLSSEFEGHPDNAAASVLGGAVVSWTEVADAGSAASGADSAAEASAGGCRYFARSIPLHDDLAVSAFVPAVESSTSVTRGLLPDSVARADAVFNVSRSALAVIALSRDPECLFAATQDRLHQHYRAPVMRPSAELVAGLRQMGLAAVISGAGPTVLVLRWKSLPPAAGELAARLGFSVVEPPIADGVSIV</sequence>
<dbReference type="EMBL" id="BMGC01000001">
    <property type="protein sequence ID" value="GGB16133.1"/>
    <property type="molecule type" value="Genomic_DNA"/>
</dbReference>
<comment type="subcellular location">
    <subcellularLocation>
        <location evidence="13">Cytoplasm</location>
    </subcellularLocation>
</comment>
<feature type="binding site" evidence="13">
    <location>
        <begin position="95"/>
        <end position="105"/>
    </location>
    <ligand>
        <name>ATP</name>
        <dbReference type="ChEBI" id="CHEBI:30616"/>
    </ligand>
</feature>
<evidence type="ECO:0000256" key="5">
    <source>
        <dbReference type="ARBA" id="ARBA00022605"/>
    </source>
</evidence>
<dbReference type="SUPFAM" id="SSF55060">
    <property type="entry name" value="GHMP Kinase, C-terminal domain"/>
    <property type="match status" value="1"/>
</dbReference>
<evidence type="ECO:0000256" key="11">
    <source>
        <dbReference type="ARBA" id="ARBA00049375"/>
    </source>
</evidence>
<reference evidence="15" key="1">
    <citation type="journal article" date="2014" name="Int. J. Syst. Evol. Microbiol.">
        <title>Complete genome sequence of Corynebacterium casei LMG S-19264T (=DSM 44701T), isolated from a smear-ripened cheese.</title>
        <authorList>
            <consortium name="US DOE Joint Genome Institute (JGI-PGF)"/>
            <person name="Walter F."/>
            <person name="Albersmeier A."/>
            <person name="Kalinowski J."/>
            <person name="Ruckert C."/>
        </authorList>
    </citation>
    <scope>NUCLEOTIDE SEQUENCE</scope>
    <source>
        <strain evidence="15">CGMCC 1.12827</strain>
    </source>
</reference>
<evidence type="ECO:0000313" key="16">
    <source>
        <dbReference type="Proteomes" id="UP000621454"/>
    </source>
</evidence>
<evidence type="ECO:0000256" key="6">
    <source>
        <dbReference type="ARBA" id="ARBA00022679"/>
    </source>
</evidence>
<evidence type="ECO:0000256" key="12">
    <source>
        <dbReference type="ARBA" id="ARBA00049954"/>
    </source>
</evidence>
<gene>
    <name evidence="13 15" type="primary">thrB</name>
    <name evidence="15" type="ORF">GCM10011489_00340</name>
</gene>
<dbReference type="HAMAP" id="MF_00384">
    <property type="entry name" value="Homoser_kinase"/>
    <property type="match status" value="1"/>
</dbReference>